<evidence type="ECO:0000313" key="1">
    <source>
        <dbReference type="EMBL" id="MCJ0825104.1"/>
    </source>
</evidence>
<reference evidence="1 2" key="1">
    <citation type="submission" date="2022-03" db="EMBL/GenBank/DDBJ databases">
        <title>Luteimonas soily sp. nov., a novel bacterium isolated from the soil.</title>
        <authorList>
            <person name="Zhang X."/>
        </authorList>
    </citation>
    <scope>NUCLEOTIDE SEQUENCE [LARGE SCALE GENOMIC DNA]</scope>
    <source>
        <strain evidence="1 2">50</strain>
    </source>
</reference>
<dbReference type="Proteomes" id="UP001165423">
    <property type="component" value="Unassembled WGS sequence"/>
</dbReference>
<name>A0ABT0A295_9GAMM</name>
<accession>A0ABT0A295</accession>
<sequence length="141" mass="14501">MKFRNTVISLYSARMLSAAPRPLLARLRSSARLAVLVLLVFTVKIGAAAACPKHDFIDLGIGADSSQAVMKAVSANNGDADLGKTLPGHAGTCTHCECHHAAAVVPTAHLSLAITTNGLTACNTGPPPSASPLQELRPPIA</sequence>
<protein>
    <recommendedName>
        <fullName evidence="3">DUF2946 domain-containing protein</fullName>
    </recommendedName>
</protein>
<dbReference type="RefSeq" id="WP_243319300.1">
    <property type="nucleotide sequence ID" value="NZ_JALGCL010000001.1"/>
</dbReference>
<comment type="caution">
    <text evidence="1">The sequence shown here is derived from an EMBL/GenBank/DDBJ whole genome shotgun (WGS) entry which is preliminary data.</text>
</comment>
<dbReference type="EMBL" id="JALGCL010000001">
    <property type="protein sequence ID" value="MCJ0825104.1"/>
    <property type="molecule type" value="Genomic_DNA"/>
</dbReference>
<proteinExistence type="predicted"/>
<evidence type="ECO:0000313" key="2">
    <source>
        <dbReference type="Proteomes" id="UP001165423"/>
    </source>
</evidence>
<evidence type="ECO:0008006" key="3">
    <source>
        <dbReference type="Google" id="ProtNLM"/>
    </source>
</evidence>
<organism evidence="1 2">
    <name type="scientific">Cognatiluteimonas sedimenti</name>
    <dbReference type="NCBI Taxonomy" id="2927791"/>
    <lineage>
        <taxon>Bacteria</taxon>
        <taxon>Pseudomonadati</taxon>
        <taxon>Pseudomonadota</taxon>
        <taxon>Gammaproteobacteria</taxon>
        <taxon>Lysobacterales</taxon>
        <taxon>Lysobacteraceae</taxon>
        <taxon>Cognatiluteimonas</taxon>
    </lineage>
</organism>
<gene>
    <name evidence="1" type="ORF">MQC88_03890</name>
</gene>
<keyword evidence="2" id="KW-1185">Reference proteome</keyword>